<dbReference type="AlphaFoldDB" id="A0AAD5T9H1"/>
<dbReference type="PROSITE" id="PS00018">
    <property type="entry name" value="EF_HAND_1"/>
    <property type="match status" value="1"/>
</dbReference>
<sequence length="223" mass="24484">MDKNSLRLFARTAAATKSINAAHSEILQSLLSLSNLKKQAQAITFAITSKSAVFPHINETTIENNVFARCLPLTLKVIVSNIQAITVLIKTEQVTQLQKEVSLLRTIAKEAASFVNRDHAVQSYYAVPVEKDVNVIFPRIIDTAANIDTIAGMYDRECTLLSFLVANLQISLGTGKTEDGSDFNRDGNVEVDDVIERWRTLELVDLVFEGSIMEIAKAAASAD</sequence>
<protein>
    <submittedName>
        <fullName evidence="1">Uncharacterized protein</fullName>
    </submittedName>
</protein>
<accession>A0AAD5T9H1</accession>
<evidence type="ECO:0000313" key="2">
    <source>
        <dbReference type="Proteomes" id="UP001211907"/>
    </source>
</evidence>
<name>A0AAD5T9H1_9FUNG</name>
<dbReference type="InterPro" id="IPR018247">
    <property type="entry name" value="EF_Hand_1_Ca_BS"/>
</dbReference>
<proteinExistence type="predicted"/>
<organism evidence="1 2">
    <name type="scientific">Physocladia obscura</name>
    <dbReference type="NCBI Taxonomy" id="109957"/>
    <lineage>
        <taxon>Eukaryota</taxon>
        <taxon>Fungi</taxon>
        <taxon>Fungi incertae sedis</taxon>
        <taxon>Chytridiomycota</taxon>
        <taxon>Chytridiomycota incertae sedis</taxon>
        <taxon>Chytridiomycetes</taxon>
        <taxon>Chytridiales</taxon>
        <taxon>Chytriomycetaceae</taxon>
        <taxon>Physocladia</taxon>
    </lineage>
</organism>
<keyword evidence="2" id="KW-1185">Reference proteome</keyword>
<reference evidence="1" key="1">
    <citation type="submission" date="2020-05" db="EMBL/GenBank/DDBJ databases">
        <title>Phylogenomic resolution of chytrid fungi.</title>
        <authorList>
            <person name="Stajich J.E."/>
            <person name="Amses K."/>
            <person name="Simmons R."/>
            <person name="Seto K."/>
            <person name="Myers J."/>
            <person name="Bonds A."/>
            <person name="Quandt C.A."/>
            <person name="Barry K."/>
            <person name="Liu P."/>
            <person name="Grigoriev I."/>
            <person name="Longcore J.E."/>
            <person name="James T.Y."/>
        </authorList>
    </citation>
    <scope>NUCLEOTIDE SEQUENCE</scope>
    <source>
        <strain evidence="1">JEL0513</strain>
    </source>
</reference>
<dbReference type="EMBL" id="JADGJH010000038">
    <property type="protein sequence ID" value="KAJ3141345.1"/>
    <property type="molecule type" value="Genomic_DNA"/>
</dbReference>
<comment type="caution">
    <text evidence="1">The sequence shown here is derived from an EMBL/GenBank/DDBJ whole genome shotgun (WGS) entry which is preliminary data.</text>
</comment>
<gene>
    <name evidence="1" type="ORF">HK100_007957</name>
</gene>
<dbReference type="Proteomes" id="UP001211907">
    <property type="component" value="Unassembled WGS sequence"/>
</dbReference>
<evidence type="ECO:0000313" key="1">
    <source>
        <dbReference type="EMBL" id="KAJ3141345.1"/>
    </source>
</evidence>